<evidence type="ECO:0000256" key="1">
    <source>
        <dbReference type="SAM" id="MobiDB-lite"/>
    </source>
</evidence>
<comment type="caution">
    <text evidence="2">The sequence shown here is derived from an EMBL/GenBank/DDBJ whole genome shotgun (WGS) entry which is preliminary data.</text>
</comment>
<dbReference type="EMBL" id="JACVVK020000066">
    <property type="protein sequence ID" value="KAK7496586.1"/>
    <property type="molecule type" value="Genomic_DNA"/>
</dbReference>
<feature type="region of interest" description="Disordered" evidence="1">
    <location>
        <begin position="175"/>
        <end position="209"/>
    </location>
</feature>
<organism evidence="2 3">
    <name type="scientific">Batillaria attramentaria</name>
    <dbReference type="NCBI Taxonomy" id="370345"/>
    <lineage>
        <taxon>Eukaryota</taxon>
        <taxon>Metazoa</taxon>
        <taxon>Spiralia</taxon>
        <taxon>Lophotrochozoa</taxon>
        <taxon>Mollusca</taxon>
        <taxon>Gastropoda</taxon>
        <taxon>Caenogastropoda</taxon>
        <taxon>Sorbeoconcha</taxon>
        <taxon>Cerithioidea</taxon>
        <taxon>Batillariidae</taxon>
        <taxon>Batillaria</taxon>
    </lineage>
</organism>
<accession>A0ABD0LAJ6</accession>
<protein>
    <submittedName>
        <fullName evidence="2">Uncharacterized protein</fullName>
    </submittedName>
</protein>
<sequence>MTTRLPDMFPTVHVARVSQRTSLVTFADMVMALDHTYASGNLQTERGCAVRRNDHTYSTTSRHCRPSTVAKACVCESQPGDCSSCSTFFCPDQPHHSARMRAFGRKSSSEENLSRTTITMTDHRNCDGKGHSTLAQKSFFIDGMCTVQHASGRKPKSASNANVCCAGTTPQTLASLSGPQREDHTYATLTRNRSFPPVDDNSGKSEDASGNIADFSAAAHSFADHTYDGGMCQAMHSLNCRTSADDHNYHSFWQAGGACNCYGHSIGQNRSNMENQLAGSGNSVAVGHKAFCMETFGFTWIMSQDHFTSFDHNYSTSV</sequence>
<gene>
    <name evidence="2" type="ORF">BaRGS_00012238</name>
</gene>
<evidence type="ECO:0000313" key="2">
    <source>
        <dbReference type="EMBL" id="KAK7496586.1"/>
    </source>
</evidence>
<keyword evidence="3" id="KW-1185">Reference proteome</keyword>
<dbReference type="AlphaFoldDB" id="A0ABD0LAJ6"/>
<name>A0ABD0LAJ6_9CAEN</name>
<reference evidence="2 3" key="1">
    <citation type="journal article" date="2023" name="Sci. Data">
        <title>Genome assembly of the Korean intertidal mud-creeper Batillaria attramentaria.</title>
        <authorList>
            <person name="Patra A.K."/>
            <person name="Ho P.T."/>
            <person name="Jun S."/>
            <person name="Lee S.J."/>
            <person name="Kim Y."/>
            <person name="Won Y.J."/>
        </authorList>
    </citation>
    <scope>NUCLEOTIDE SEQUENCE [LARGE SCALE GENOMIC DNA]</scope>
    <source>
        <strain evidence="2">Wonlab-2016</strain>
    </source>
</reference>
<dbReference type="Proteomes" id="UP001519460">
    <property type="component" value="Unassembled WGS sequence"/>
</dbReference>
<proteinExistence type="predicted"/>
<evidence type="ECO:0000313" key="3">
    <source>
        <dbReference type="Proteomes" id="UP001519460"/>
    </source>
</evidence>